<dbReference type="EMBL" id="QGKW02000717">
    <property type="protein sequence ID" value="KAF2596546.1"/>
    <property type="molecule type" value="Genomic_DNA"/>
</dbReference>
<dbReference type="AlphaFoldDB" id="A0A8S9KTH0"/>
<reference evidence="1" key="1">
    <citation type="submission" date="2019-12" db="EMBL/GenBank/DDBJ databases">
        <title>Genome sequencing and annotation of Brassica cretica.</title>
        <authorList>
            <person name="Studholme D.J."/>
            <person name="Sarris P.F."/>
        </authorList>
    </citation>
    <scope>NUCLEOTIDE SEQUENCE</scope>
    <source>
        <strain evidence="1">PFS-001/15</strain>
        <tissue evidence="1">Leaf</tissue>
    </source>
</reference>
<evidence type="ECO:0000313" key="1">
    <source>
        <dbReference type="EMBL" id="KAF2596546.1"/>
    </source>
</evidence>
<accession>A0A8S9KTH0</accession>
<dbReference type="Proteomes" id="UP000712281">
    <property type="component" value="Unassembled WGS sequence"/>
</dbReference>
<evidence type="ECO:0000313" key="2">
    <source>
        <dbReference type="Proteomes" id="UP000712281"/>
    </source>
</evidence>
<name>A0A8S9KTH0_BRACR</name>
<protein>
    <submittedName>
        <fullName evidence="1">Uncharacterized protein</fullName>
    </submittedName>
</protein>
<sequence length="89" mass="10038">MDVFVLHSSPHSFDRLTSASIEFLPPVEFLSLRPVTFKKGKNVVASSSHEHDEVEDIEESDDTTDETLFPCRFHSLHACTSASSDRFHC</sequence>
<organism evidence="1 2">
    <name type="scientific">Brassica cretica</name>
    <name type="common">Mustard</name>
    <dbReference type="NCBI Taxonomy" id="69181"/>
    <lineage>
        <taxon>Eukaryota</taxon>
        <taxon>Viridiplantae</taxon>
        <taxon>Streptophyta</taxon>
        <taxon>Embryophyta</taxon>
        <taxon>Tracheophyta</taxon>
        <taxon>Spermatophyta</taxon>
        <taxon>Magnoliopsida</taxon>
        <taxon>eudicotyledons</taxon>
        <taxon>Gunneridae</taxon>
        <taxon>Pentapetalae</taxon>
        <taxon>rosids</taxon>
        <taxon>malvids</taxon>
        <taxon>Brassicales</taxon>
        <taxon>Brassicaceae</taxon>
        <taxon>Brassiceae</taxon>
        <taxon>Brassica</taxon>
    </lineage>
</organism>
<gene>
    <name evidence="1" type="ORF">F2Q68_00008481</name>
</gene>
<comment type="caution">
    <text evidence="1">The sequence shown here is derived from an EMBL/GenBank/DDBJ whole genome shotgun (WGS) entry which is preliminary data.</text>
</comment>
<proteinExistence type="predicted"/>